<dbReference type="GO" id="GO:0006298">
    <property type="term" value="P:mismatch repair"/>
    <property type="evidence" value="ECO:0007669"/>
    <property type="project" value="InterPro"/>
</dbReference>
<feature type="region of interest" description="Disordered" evidence="8">
    <location>
        <begin position="748"/>
        <end position="782"/>
    </location>
</feature>
<dbReference type="PANTHER" id="PTHR11361">
    <property type="entry name" value="DNA MISMATCH REPAIR PROTEIN MUTS FAMILY MEMBER"/>
    <property type="match status" value="1"/>
</dbReference>
<dbReference type="eggNOG" id="ENOG502QUUG">
    <property type="taxonomic scope" value="Eukaryota"/>
</dbReference>
<keyword evidence="11" id="KW-1185">Reference proteome</keyword>
<dbReference type="SMART" id="SM00533">
    <property type="entry name" value="MUTSd"/>
    <property type="match status" value="1"/>
</dbReference>
<keyword evidence="2 7" id="KW-0547">Nucleotide-binding</keyword>
<dbReference type="InterPro" id="IPR045076">
    <property type="entry name" value="MutS"/>
</dbReference>
<proteinExistence type="inferred from homology"/>
<dbReference type="SMART" id="SM00534">
    <property type="entry name" value="MUTSac"/>
    <property type="match status" value="1"/>
</dbReference>
<feature type="region of interest" description="Disordered" evidence="8">
    <location>
        <begin position="358"/>
        <end position="384"/>
    </location>
</feature>
<dbReference type="Pfam" id="PF05188">
    <property type="entry name" value="MutS_II"/>
    <property type="match status" value="1"/>
</dbReference>
<dbReference type="SUPFAM" id="SSF55271">
    <property type="entry name" value="DNA repair protein MutS, domain I"/>
    <property type="match status" value="1"/>
</dbReference>
<dbReference type="PANTHER" id="PTHR11361:SF34">
    <property type="entry name" value="DNA MISMATCH REPAIR PROTEIN MSH1, MITOCHONDRIAL"/>
    <property type="match status" value="1"/>
</dbReference>
<dbReference type="InterPro" id="IPR036678">
    <property type="entry name" value="MutS_con_dom_sf"/>
</dbReference>
<dbReference type="InterPro" id="IPR007696">
    <property type="entry name" value="DNA_mismatch_repair_MutS_core"/>
</dbReference>
<dbReference type="GeneID" id="18260746"/>
<dbReference type="InterPro" id="IPR027417">
    <property type="entry name" value="P-loop_NTPase"/>
</dbReference>
<evidence type="ECO:0000256" key="2">
    <source>
        <dbReference type="ARBA" id="ARBA00022741"/>
    </source>
</evidence>
<dbReference type="GO" id="GO:0140664">
    <property type="term" value="F:ATP-dependent DNA damage sensor activity"/>
    <property type="evidence" value="ECO:0007669"/>
    <property type="project" value="InterPro"/>
</dbReference>
<dbReference type="SUPFAM" id="SSF48334">
    <property type="entry name" value="DNA repair protein MutS, domain III"/>
    <property type="match status" value="1"/>
</dbReference>
<accession>G0SGP4</accession>
<dbReference type="Gene3D" id="3.30.420.110">
    <property type="entry name" value="MutS, connector domain"/>
    <property type="match status" value="1"/>
</dbReference>
<keyword evidence="6 7" id="KW-0234">DNA repair</keyword>
<feature type="region of interest" description="Disordered" evidence="8">
    <location>
        <begin position="1226"/>
        <end position="1251"/>
    </location>
</feature>
<evidence type="ECO:0000256" key="3">
    <source>
        <dbReference type="ARBA" id="ARBA00022763"/>
    </source>
</evidence>
<dbReference type="InterPro" id="IPR007860">
    <property type="entry name" value="DNA_mmatch_repair_MutS_con_dom"/>
</dbReference>
<dbReference type="Gene3D" id="3.40.50.300">
    <property type="entry name" value="P-loop containing nucleotide triphosphate hydrolases"/>
    <property type="match status" value="1"/>
</dbReference>
<comment type="similarity">
    <text evidence="1 7">Belongs to the DNA mismatch repair MutS family.</text>
</comment>
<dbReference type="PIRSF" id="PIRSF037677">
    <property type="entry name" value="DNA_mis_repair_Msh6"/>
    <property type="match status" value="1"/>
</dbReference>
<protein>
    <recommendedName>
        <fullName evidence="7">DNA mismatch repair protein</fullName>
    </recommendedName>
</protein>
<dbReference type="AlphaFoldDB" id="G0SGP4"/>
<sequence length="1251" mass="136864">MLAARPPPVARLRISCPFSHARAAHPIPSSISATVGQSGLRNVTTALTSRASLRSFSGKAPYGRESDGHRYGDEGHGCRDGSGSLLGVVGSGAHDIVGAYPASSCCRCYYSTAGRHALSSFNLARLRRKVPMLAAAATISDSPSPRHQVIQVNQTQVRGKKTRTTVKLEDLPQGMVEPPSAASETSSSSAQKQPQSQSQKQKPQPLPPLELEEEPSYPVVVLQARRNMQKFDNCVLLTRVGGFYELYFEQAEEYGPLLNIKVAQKKTNAGPVSMAGFPFYQLDRFLKILVQDLNRHVAIAEEFPNDVSGKVKSGGLMHTRRVTRIVTPGTLIDENFMDPYANNYVMAIHLYHDSPVSALSDDTESRQAGQHTTSRPPFDETGTVTPAVGAAATAATTAAPTRVGLAWLDLSTGHFFTQTTTLASLSSVLSRVSPREIVLDKALEPAYRDRDQQDAHPLFTILQEASCLLTYTPAPPREEAETEGEGKSGTGLREQLAEWEPYLESEIPEATADQFTDVEVQAGSLLLHYVRDRLQGLSMKLQPPVRYETSSVMMIDKNSMRSLEIKQTLRDGVFKGSLLHAIRRTVTQSGARLLTQWLIGAPSTSLEVINFRQELVARFINDEDLRDAIITLLRRSHDSQRLVQKFALNRGDADDLLRLANTIRATEDIVNLLSSAVKKSSSDSGEGESQTDCLAQLISRISLDQPLKLAKKIRDAIDEEGLNAQHEIEDNEAGEMIALAQEIVKTEGTPEDSNLLPKAASSVTPPKTAKSKSSTKPQSLRDHYDPEKEFFIMKPGASTALTRLHAELAQLKRDKETLTESLRTRFNAPSLTLRWSPGLGHICHVKGKDARLPPKSVDDPSLEGSGTPAGEQPRTLTTSRTTRSFHHPQWTSLGEALDAVRTQIRTEESRVFALLRGRVVKNLVKLRRNALVLDELDITTSFAKLATEQGWVRPTLDNGTRTVIIGGRHPTVEGGLAEQGRTFQKNDCLIGGGTAVTHLVPPPSGLEDDVDTAKLTSPPNARNPQPSRVWLITGPNMAGKSTFLRQNALITILAQVGCYVPADYAHLGIVDAIYSRVGSADNLYQDQSTFMVEMLETAAILRQATPRSFVIMDEVGRGTTPEDGTAVAFAALHHLVTVNRCRALFATHFHDIVELVARHGLRVEDGGPDGAVDMYCTDVEEDGRGGFVYVHKLRKGVNRQSHALKVARLAGLPEQAIRVAQQILQESPKQEQHMTQDQEDTTKSETTAVVG</sequence>
<dbReference type="InterPro" id="IPR007695">
    <property type="entry name" value="DNA_mismatch_repair_MutS-lik_N"/>
</dbReference>
<dbReference type="Pfam" id="PF00488">
    <property type="entry name" value="MutS_V"/>
    <property type="match status" value="1"/>
</dbReference>
<dbReference type="GO" id="GO:0005634">
    <property type="term" value="C:nucleus"/>
    <property type="evidence" value="ECO:0007669"/>
    <property type="project" value="TreeGrafter"/>
</dbReference>
<dbReference type="OrthoDB" id="2534523at2759"/>
<dbReference type="InterPro" id="IPR036187">
    <property type="entry name" value="DNA_mismatch_repair_MutS_sf"/>
</dbReference>
<reference evidence="10 11" key="1">
    <citation type="journal article" date="2011" name="Cell">
        <title>Insight into structure and assembly of the nuclear pore complex by utilizing the genome of a eukaryotic thermophile.</title>
        <authorList>
            <person name="Amlacher S."/>
            <person name="Sarges P."/>
            <person name="Flemming D."/>
            <person name="van Noort V."/>
            <person name="Kunze R."/>
            <person name="Devos D.P."/>
            <person name="Arumugam M."/>
            <person name="Bork P."/>
            <person name="Hurt E."/>
        </authorList>
    </citation>
    <scope>NUCLEOTIDE SEQUENCE [LARGE SCALE GENOMIC DNA]</scope>
    <source>
        <strain evidence="11">DSM 1495 / CBS 144.50 / IMI 039719</strain>
    </source>
</reference>
<dbReference type="InterPro" id="IPR017261">
    <property type="entry name" value="DNA_mismatch_repair_MutS/MSH"/>
</dbReference>
<dbReference type="InterPro" id="IPR016151">
    <property type="entry name" value="DNA_mismatch_repair_MutS_N"/>
</dbReference>
<feature type="compositionally biased region" description="Polar residues" evidence="8">
    <location>
        <begin position="139"/>
        <end position="157"/>
    </location>
</feature>
<feature type="region of interest" description="Disordered" evidence="8">
    <location>
        <begin position="138"/>
        <end position="211"/>
    </location>
</feature>
<evidence type="ECO:0000256" key="1">
    <source>
        <dbReference type="ARBA" id="ARBA00006271"/>
    </source>
</evidence>
<feature type="compositionally biased region" description="Basic and acidic residues" evidence="8">
    <location>
        <begin position="1228"/>
        <end position="1243"/>
    </location>
</feature>
<dbReference type="SUPFAM" id="SSF53150">
    <property type="entry name" value="DNA repair protein MutS, domain II"/>
    <property type="match status" value="1"/>
</dbReference>
<dbReference type="GO" id="GO:0005524">
    <property type="term" value="F:ATP binding"/>
    <property type="evidence" value="ECO:0007669"/>
    <property type="project" value="UniProtKB-UniRule"/>
</dbReference>
<dbReference type="Pfam" id="PF01624">
    <property type="entry name" value="MutS_I"/>
    <property type="match status" value="1"/>
</dbReference>
<evidence type="ECO:0000313" key="10">
    <source>
        <dbReference type="EMBL" id="EGS17383.1"/>
    </source>
</evidence>
<evidence type="ECO:0000256" key="5">
    <source>
        <dbReference type="ARBA" id="ARBA00023125"/>
    </source>
</evidence>
<evidence type="ECO:0000256" key="7">
    <source>
        <dbReference type="PIRNR" id="PIRNR037677"/>
    </source>
</evidence>
<dbReference type="GO" id="GO:0005739">
    <property type="term" value="C:mitochondrion"/>
    <property type="evidence" value="ECO:0007669"/>
    <property type="project" value="TreeGrafter"/>
</dbReference>
<keyword evidence="5 7" id="KW-0238">DNA-binding</keyword>
<dbReference type="FunFam" id="1.10.1420.10:FF:000042">
    <property type="entry name" value="DNA mismatch repair protein Msh1"/>
    <property type="match status" value="1"/>
</dbReference>
<dbReference type="KEGG" id="cthr:CTHT_0067080"/>
<evidence type="ECO:0000256" key="8">
    <source>
        <dbReference type="SAM" id="MobiDB-lite"/>
    </source>
</evidence>
<dbReference type="PROSITE" id="PS00486">
    <property type="entry name" value="DNA_MISMATCH_REPAIR_2"/>
    <property type="match status" value="1"/>
</dbReference>
<organism evidence="11">
    <name type="scientific">Chaetomium thermophilum (strain DSM 1495 / CBS 144.50 / IMI 039719)</name>
    <name type="common">Thermochaetoides thermophila</name>
    <dbReference type="NCBI Taxonomy" id="759272"/>
    <lineage>
        <taxon>Eukaryota</taxon>
        <taxon>Fungi</taxon>
        <taxon>Dikarya</taxon>
        <taxon>Ascomycota</taxon>
        <taxon>Pezizomycotina</taxon>
        <taxon>Sordariomycetes</taxon>
        <taxon>Sordariomycetidae</taxon>
        <taxon>Sordariales</taxon>
        <taxon>Chaetomiaceae</taxon>
        <taxon>Thermochaetoides</taxon>
    </lineage>
</organism>
<dbReference type="Pfam" id="PF05192">
    <property type="entry name" value="MutS_III"/>
    <property type="match status" value="1"/>
</dbReference>
<dbReference type="Proteomes" id="UP000008066">
    <property type="component" value="Unassembled WGS sequence"/>
</dbReference>
<dbReference type="FunFam" id="3.40.1170.10:FF:000010">
    <property type="entry name" value="DNA mismatch repair protein Msh1"/>
    <property type="match status" value="1"/>
</dbReference>
<dbReference type="Gene3D" id="3.40.1170.10">
    <property type="entry name" value="DNA repair protein MutS, domain I"/>
    <property type="match status" value="1"/>
</dbReference>
<feature type="domain" description="DNA mismatch repair proteins mutS family" evidence="9">
    <location>
        <begin position="1108"/>
        <end position="1124"/>
    </location>
</feature>
<name>G0SGP4_CHATD</name>
<feature type="compositionally biased region" description="Low complexity" evidence="8">
    <location>
        <begin position="761"/>
        <end position="778"/>
    </location>
</feature>
<feature type="compositionally biased region" description="Low complexity" evidence="8">
    <location>
        <begin position="180"/>
        <end position="203"/>
    </location>
</feature>
<evidence type="ECO:0000259" key="9">
    <source>
        <dbReference type="PROSITE" id="PS00486"/>
    </source>
</evidence>
<feature type="region of interest" description="Disordered" evidence="8">
    <location>
        <begin position="850"/>
        <end position="884"/>
    </location>
</feature>
<dbReference type="Gene3D" id="1.10.1420.10">
    <property type="match status" value="3"/>
</dbReference>
<dbReference type="RefSeq" id="XP_006697001.1">
    <property type="nucleotide sequence ID" value="XM_006696938.1"/>
</dbReference>
<evidence type="ECO:0000313" key="11">
    <source>
        <dbReference type="Proteomes" id="UP000008066"/>
    </source>
</evidence>
<dbReference type="GO" id="GO:0030983">
    <property type="term" value="F:mismatched DNA binding"/>
    <property type="evidence" value="ECO:0007669"/>
    <property type="project" value="UniProtKB-UniRule"/>
</dbReference>
<feature type="compositionally biased region" description="Polar residues" evidence="8">
    <location>
        <begin position="366"/>
        <end position="375"/>
    </location>
</feature>
<keyword evidence="3 7" id="KW-0227">DNA damage</keyword>
<dbReference type="SUPFAM" id="SSF52540">
    <property type="entry name" value="P-loop containing nucleoside triphosphate hydrolases"/>
    <property type="match status" value="1"/>
</dbReference>
<evidence type="ECO:0000256" key="6">
    <source>
        <dbReference type="ARBA" id="ARBA00023204"/>
    </source>
</evidence>
<dbReference type="EMBL" id="GL988047">
    <property type="protein sequence ID" value="EGS17383.1"/>
    <property type="molecule type" value="Genomic_DNA"/>
</dbReference>
<dbReference type="STRING" id="759272.G0SGP4"/>
<comment type="function">
    <text evidence="7">Component of the post-replicative DNA mismatch repair system (MMR).</text>
</comment>
<evidence type="ECO:0000256" key="4">
    <source>
        <dbReference type="ARBA" id="ARBA00022840"/>
    </source>
</evidence>
<dbReference type="HOGENOM" id="CLU_002472_4_0_1"/>
<dbReference type="GO" id="GO:0043504">
    <property type="term" value="P:mitochondrial DNA repair"/>
    <property type="evidence" value="ECO:0007669"/>
    <property type="project" value="TreeGrafter"/>
</dbReference>
<keyword evidence="4 7" id="KW-0067">ATP-binding</keyword>
<gene>
    <name evidence="10" type="ORF">CTHT_0067080</name>
</gene>
<dbReference type="OMA" id="DTWIMRR"/>
<dbReference type="InterPro" id="IPR000432">
    <property type="entry name" value="DNA_mismatch_repair_MutS_C"/>
</dbReference>